<dbReference type="EC" id="3.2.2.6" evidence="2"/>
<comment type="caution">
    <text evidence="7">The sequence shown here is derived from an EMBL/GenBank/DDBJ whole genome shotgun (WGS) entry which is preliminary data.</text>
</comment>
<keyword evidence="3" id="KW-0399">Innate immunity</keyword>
<proteinExistence type="inferred from homology"/>
<dbReference type="SMART" id="SM00185">
    <property type="entry name" value="ARM"/>
    <property type="match status" value="2"/>
</dbReference>
<comment type="catalytic activity">
    <reaction evidence="6">
        <text>NAD(+) + H2O = ADP-D-ribose + nicotinamide + H(+)</text>
        <dbReference type="Rhea" id="RHEA:16301"/>
        <dbReference type="ChEBI" id="CHEBI:15377"/>
        <dbReference type="ChEBI" id="CHEBI:15378"/>
        <dbReference type="ChEBI" id="CHEBI:17154"/>
        <dbReference type="ChEBI" id="CHEBI:57540"/>
        <dbReference type="ChEBI" id="CHEBI:57967"/>
        <dbReference type="EC" id="3.2.2.6"/>
    </reaction>
    <physiologicalReaction direction="left-to-right" evidence="6">
        <dbReference type="Rhea" id="RHEA:16302"/>
    </physiologicalReaction>
</comment>
<evidence type="ECO:0000256" key="5">
    <source>
        <dbReference type="ARBA" id="ARBA00023027"/>
    </source>
</evidence>
<accession>A0A8J1TRI6</accession>
<keyword evidence="4" id="KW-0391">Immunity</keyword>
<dbReference type="SUPFAM" id="SSF52200">
    <property type="entry name" value="Toll/Interleukin receptor TIR domain"/>
    <property type="match status" value="1"/>
</dbReference>
<evidence type="ECO:0000256" key="1">
    <source>
        <dbReference type="ARBA" id="ARBA00008291"/>
    </source>
</evidence>
<evidence type="ECO:0000256" key="3">
    <source>
        <dbReference type="ARBA" id="ARBA00022588"/>
    </source>
</evidence>
<protein>
    <recommendedName>
        <fullName evidence="2">ADP-ribosyl cyclase/cyclic ADP-ribose hydrolase</fullName>
        <ecNumber evidence="2">3.2.2.6</ecNumber>
    </recommendedName>
</protein>
<dbReference type="AlphaFoldDB" id="A0A8J1TRI6"/>
<dbReference type="InterPro" id="IPR000157">
    <property type="entry name" value="TIR_dom"/>
</dbReference>
<dbReference type="PANTHER" id="PTHR46270:SF2">
    <property type="entry name" value="TIR DOMAIN-CONTAINING PROTEIN"/>
    <property type="match status" value="1"/>
</dbReference>
<comment type="similarity">
    <text evidence="1">Belongs to the SARM1 family.</text>
</comment>
<evidence type="ECO:0000256" key="2">
    <source>
        <dbReference type="ARBA" id="ARBA00011982"/>
    </source>
</evidence>
<dbReference type="EMBL" id="CAIIXF020000001">
    <property type="protein sequence ID" value="CAH1775998.1"/>
    <property type="molecule type" value="Genomic_DNA"/>
</dbReference>
<reference evidence="7" key="1">
    <citation type="submission" date="2022-03" db="EMBL/GenBank/DDBJ databases">
        <authorList>
            <person name="Martin C."/>
        </authorList>
    </citation>
    <scope>NUCLEOTIDE SEQUENCE</scope>
</reference>
<evidence type="ECO:0000313" key="7">
    <source>
        <dbReference type="EMBL" id="CAH1775998.1"/>
    </source>
</evidence>
<evidence type="ECO:0000313" key="8">
    <source>
        <dbReference type="Proteomes" id="UP000749559"/>
    </source>
</evidence>
<dbReference type="InterPro" id="IPR011989">
    <property type="entry name" value="ARM-like"/>
</dbReference>
<sequence>MAEAKYSTQSSEEGGFDHALTNGSLSNSLNHGKKKVLALSEIVDQFAERLPKLSRLDDYSNSTAYSDLRFIQRQTLYTPNELLRKAIARKLLEYGMIDVFTKVWQCSHYTAVTSTTAKSDAFKNLRKVISIIWNISDISPEVNEALTHKGVVELLLSDLNDPKLYSTELANEDKLYVIKGYLGILHNIIRLHFDSRQNFRDANAVAIIGEHRKSEVLIVRTKADLIMSYIISEQENAIINADDRNIIFIIGILQSAIESENHFSKKFAFHANEIVSGINHLASNDSNKSRIVKNGVLPLYVRLLDWECTEDEQSLAAQGLWTLAFDETNRRAIREEEGCIPALQELASKSKSEAVIHATRGALWVIEEKCFPTEKIVALAESESFQPHVMLSYQWGAKETMIRVKDKLKAAGYKVWMDVENMSGSTLEAMALAVERAAVVIVGMSQNYKDSPSCRTEAEYTYRLRKDIIPVRVQSQYTPDGWLGIMIGTRLYFDLSIEDSFDMNVGGLVKELGNRGRVGHDLTPNPYSSTLTFGSSKSYASTPASQLSKSSTHDHLLDSPCPVLGWRCEDVARWLAESGLEEYCERFQELDGELLLELKKMHRQAPEFFFNTLKVDYKFKLITMLKFTKALEKIQS</sequence>
<keyword evidence="8" id="KW-1185">Reference proteome</keyword>
<gene>
    <name evidence="7" type="ORF">OFUS_LOCUS3226</name>
</gene>
<dbReference type="Pfam" id="PF00536">
    <property type="entry name" value="SAM_1"/>
    <property type="match status" value="1"/>
</dbReference>
<dbReference type="SUPFAM" id="SSF47769">
    <property type="entry name" value="SAM/Pointed domain"/>
    <property type="match status" value="1"/>
</dbReference>
<evidence type="ECO:0000256" key="6">
    <source>
        <dbReference type="ARBA" id="ARBA00047304"/>
    </source>
</evidence>
<dbReference type="InterPro" id="IPR035897">
    <property type="entry name" value="Toll_tir_struct_dom_sf"/>
</dbReference>
<name>A0A8J1TRI6_OWEFU</name>
<dbReference type="InterPro" id="IPR000225">
    <property type="entry name" value="Armadillo"/>
</dbReference>
<dbReference type="Gene3D" id="1.10.150.50">
    <property type="entry name" value="Transcription Factor, Ets-1"/>
    <property type="match status" value="1"/>
</dbReference>
<dbReference type="OrthoDB" id="2148946at2759"/>
<keyword evidence="5" id="KW-0520">NAD</keyword>
<dbReference type="InterPro" id="IPR013761">
    <property type="entry name" value="SAM/pointed_sf"/>
</dbReference>
<dbReference type="Proteomes" id="UP000749559">
    <property type="component" value="Unassembled WGS sequence"/>
</dbReference>
<dbReference type="PROSITE" id="PS50105">
    <property type="entry name" value="SAM_DOMAIN"/>
    <property type="match status" value="1"/>
</dbReference>
<dbReference type="InterPro" id="IPR016024">
    <property type="entry name" value="ARM-type_fold"/>
</dbReference>
<dbReference type="InterPro" id="IPR001660">
    <property type="entry name" value="SAM"/>
</dbReference>
<dbReference type="Pfam" id="PF13676">
    <property type="entry name" value="TIR_2"/>
    <property type="match status" value="1"/>
</dbReference>
<dbReference type="GO" id="GO:0007165">
    <property type="term" value="P:signal transduction"/>
    <property type="evidence" value="ECO:0007669"/>
    <property type="project" value="InterPro"/>
</dbReference>
<dbReference type="PANTHER" id="PTHR46270">
    <property type="entry name" value="ARMADILLO-TYPE FOLD-RELATED"/>
    <property type="match status" value="1"/>
</dbReference>
<organism evidence="7 8">
    <name type="scientific">Owenia fusiformis</name>
    <name type="common">Polychaete worm</name>
    <dbReference type="NCBI Taxonomy" id="6347"/>
    <lineage>
        <taxon>Eukaryota</taxon>
        <taxon>Metazoa</taxon>
        <taxon>Spiralia</taxon>
        <taxon>Lophotrochozoa</taxon>
        <taxon>Annelida</taxon>
        <taxon>Polychaeta</taxon>
        <taxon>Sedentaria</taxon>
        <taxon>Canalipalpata</taxon>
        <taxon>Sabellida</taxon>
        <taxon>Oweniida</taxon>
        <taxon>Oweniidae</taxon>
        <taxon>Owenia</taxon>
    </lineage>
</organism>
<dbReference type="GO" id="GO:0061809">
    <property type="term" value="F:NAD+ nucleosidase activity, cyclic ADP-ribose generating"/>
    <property type="evidence" value="ECO:0007669"/>
    <property type="project" value="UniProtKB-EC"/>
</dbReference>
<dbReference type="SUPFAM" id="SSF48371">
    <property type="entry name" value="ARM repeat"/>
    <property type="match status" value="1"/>
</dbReference>
<dbReference type="Gene3D" id="3.40.50.10140">
    <property type="entry name" value="Toll/interleukin-1 receptor homology (TIR) domain"/>
    <property type="match status" value="1"/>
</dbReference>
<evidence type="ECO:0000256" key="4">
    <source>
        <dbReference type="ARBA" id="ARBA00022859"/>
    </source>
</evidence>
<dbReference type="GO" id="GO:0045087">
    <property type="term" value="P:innate immune response"/>
    <property type="evidence" value="ECO:0007669"/>
    <property type="project" value="UniProtKB-KW"/>
</dbReference>
<dbReference type="Gene3D" id="1.25.10.10">
    <property type="entry name" value="Leucine-rich Repeat Variant"/>
    <property type="match status" value="1"/>
</dbReference>